<evidence type="ECO:0000313" key="1">
    <source>
        <dbReference type="EMBL" id="KAJ9084133.1"/>
    </source>
</evidence>
<comment type="caution">
    <text evidence="1">The sequence shown here is derived from an EMBL/GenBank/DDBJ whole genome shotgun (WGS) entry which is preliminary data.</text>
</comment>
<sequence length="574" mass="63886">MVVLYAQRWSVATLSIRGARLFPRLLKTYRFTNRFQRLMGTLTLPGVPLFTNSYTSILEGSEVGAGISKTAIINPDGEKFSYAQLYTKVSEMIECLRKLKGERELKETRVAYMVPSGFDYVTVQWAVWGAGGVAVPLCTSHPAKELEYTLTDSQAEIVVCHPSFTELLEPITKRLNLIFYQLEPFKGTDGSTIRGSGDFKVSFESFQAEARSLIIYTSGTTGKPKGVVSTHNSVTAQLEALSKAWKYNKADKLYHVLPLHHIHGLINALTCVLYNGGTVEFAPRFSSEKVWERFLGSERDLTLFMAVPTIYSKLVQEYEKRDADWRKEASAACQQFRLMVSGSSALPAPLFRRWQEISGHTLLERYGMSEIGMGLTNPLEPVSARLEGHVGGPFPTVEARIVRDPTNTSSEENSQAGEIQIKGPSLFKEYWNRPEATKEAFTEDGWFKTGDTALLTSSGAFRILGRTSVDILKTGGYKVSALEIEKELSAHPEVLECAVVGVPDAQYGDKVTALVVFRKEPINGKDLKQWLSDKIARYKIPVSYIPCGEIPKNAMGKVNKKELLNFIKTLPTSS</sequence>
<reference evidence="1" key="1">
    <citation type="submission" date="2022-04" db="EMBL/GenBank/DDBJ databases">
        <title>Genome of the entomopathogenic fungus Entomophthora muscae.</title>
        <authorList>
            <person name="Elya C."/>
            <person name="Lovett B.R."/>
            <person name="Lee E."/>
            <person name="Macias A.M."/>
            <person name="Hajek A.E."/>
            <person name="De Bivort B.L."/>
            <person name="Kasson M.T."/>
            <person name="De Fine Licht H.H."/>
            <person name="Stajich J.E."/>
        </authorList>
    </citation>
    <scope>NUCLEOTIDE SEQUENCE</scope>
    <source>
        <strain evidence="1">Berkeley</strain>
    </source>
</reference>
<accession>A0ACC2UBD0</accession>
<dbReference type="EMBL" id="QTSX02000878">
    <property type="protein sequence ID" value="KAJ9084133.1"/>
    <property type="molecule type" value="Genomic_DNA"/>
</dbReference>
<proteinExistence type="predicted"/>
<name>A0ACC2UBD0_9FUNG</name>
<dbReference type="Proteomes" id="UP001165960">
    <property type="component" value="Unassembled WGS sequence"/>
</dbReference>
<keyword evidence="2" id="KW-1185">Reference proteome</keyword>
<organism evidence="1 2">
    <name type="scientific">Entomophthora muscae</name>
    <dbReference type="NCBI Taxonomy" id="34485"/>
    <lineage>
        <taxon>Eukaryota</taxon>
        <taxon>Fungi</taxon>
        <taxon>Fungi incertae sedis</taxon>
        <taxon>Zoopagomycota</taxon>
        <taxon>Entomophthoromycotina</taxon>
        <taxon>Entomophthoromycetes</taxon>
        <taxon>Entomophthorales</taxon>
        <taxon>Entomophthoraceae</taxon>
        <taxon>Entomophthora</taxon>
    </lineage>
</organism>
<protein>
    <submittedName>
        <fullName evidence="1">Uncharacterized protein</fullName>
    </submittedName>
</protein>
<gene>
    <name evidence="1" type="ORF">DSO57_1027508</name>
</gene>
<evidence type="ECO:0000313" key="2">
    <source>
        <dbReference type="Proteomes" id="UP001165960"/>
    </source>
</evidence>